<protein>
    <submittedName>
        <fullName evidence="7">GtrA-like protein</fullName>
    </submittedName>
</protein>
<comment type="caution">
    <text evidence="7">The sequence shown here is derived from an EMBL/GenBank/DDBJ whole genome shotgun (WGS) entry which is preliminary data.</text>
</comment>
<evidence type="ECO:0000313" key="8">
    <source>
        <dbReference type="Proteomes" id="UP000233786"/>
    </source>
</evidence>
<dbReference type="AlphaFoldDB" id="A0A2N3Y8U6"/>
<dbReference type="OrthoDB" id="5185562at2"/>
<evidence type="ECO:0000256" key="3">
    <source>
        <dbReference type="ARBA" id="ARBA00022989"/>
    </source>
</evidence>
<comment type="subcellular location">
    <subcellularLocation>
        <location evidence="1">Membrane</location>
        <topology evidence="1">Multi-pass membrane protein</topology>
    </subcellularLocation>
</comment>
<accession>A0A2N3Y8U6</accession>
<evidence type="ECO:0000313" key="7">
    <source>
        <dbReference type="EMBL" id="PKW19305.1"/>
    </source>
</evidence>
<evidence type="ECO:0000259" key="6">
    <source>
        <dbReference type="Pfam" id="PF04138"/>
    </source>
</evidence>
<feature type="domain" description="GtrA/DPMS transmembrane" evidence="6">
    <location>
        <begin position="21"/>
        <end position="146"/>
    </location>
</feature>
<feature type="transmembrane region" description="Helical" evidence="5">
    <location>
        <begin position="120"/>
        <end position="140"/>
    </location>
</feature>
<dbReference type="InterPro" id="IPR007267">
    <property type="entry name" value="GtrA_DPMS_TM"/>
</dbReference>
<reference evidence="7" key="1">
    <citation type="submission" date="2017-12" db="EMBL/GenBank/DDBJ databases">
        <title>Sequencing the genomes of 1000 Actinobacteria strains.</title>
        <authorList>
            <person name="Klenk H.-P."/>
        </authorList>
    </citation>
    <scope>NUCLEOTIDE SEQUENCE [LARGE SCALE GENOMIC DNA]</scope>
    <source>
        <strain evidence="7">DSM 44228</strain>
    </source>
</reference>
<evidence type="ECO:0000256" key="4">
    <source>
        <dbReference type="ARBA" id="ARBA00023136"/>
    </source>
</evidence>
<feature type="transmembrane region" description="Helical" evidence="5">
    <location>
        <begin position="22"/>
        <end position="42"/>
    </location>
</feature>
<dbReference type="EMBL" id="PJNB01000001">
    <property type="protein sequence ID" value="PKW19305.1"/>
    <property type="molecule type" value="Genomic_DNA"/>
</dbReference>
<evidence type="ECO:0000256" key="1">
    <source>
        <dbReference type="ARBA" id="ARBA00004141"/>
    </source>
</evidence>
<name>A0A2N3Y8U6_SACSN</name>
<dbReference type="GO" id="GO:0016020">
    <property type="term" value="C:membrane"/>
    <property type="evidence" value="ECO:0007669"/>
    <property type="project" value="UniProtKB-SubCell"/>
</dbReference>
<sequence length="161" mass="17321">MATRATESTIARYRYWRLLSRFAAASVVATGISQLVFLLSYSLGATPVLATVLAWLAGAIPNFVLNRRTWGGGGRAALRGEILRYGAISVGTALLAALATHNAEALAHALFPAARAAQVVVVWGAFLGTYAVMFVVKFFLVDRLVFTARRSRHHVSSTTRA</sequence>
<keyword evidence="4 5" id="KW-0472">Membrane</keyword>
<evidence type="ECO:0000256" key="2">
    <source>
        <dbReference type="ARBA" id="ARBA00022692"/>
    </source>
</evidence>
<proteinExistence type="predicted"/>
<feature type="transmembrane region" description="Helical" evidence="5">
    <location>
        <begin position="82"/>
        <end position="100"/>
    </location>
</feature>
<organism evidence="7 8">
    <name type="scientific">Saccharopolyspora spinosa</name>
    <dbReference type="NCBI Taxonomy" id="60894"/>
    <lineage>
        <taxon>Bacteria</taxon>
        <taxon>Bacillati</taxon>
        <taxon>Actinomycetota</taxon>
        <taxon>Actinomycetes</taxon>
        <taxon>Pseudonocardiales</taxon>
        <taxon>Pseudonocardiaceae</taxon>
        <taxon>Saccharopolyspora</taxon>
    </lineage>
</organism>
<dbReference type="GO" id="GO:0000271">
    <property type="term" value="P:polysaccharide biosynthetic process"/>
    <property type="evidence" value="ECO:0007669"/>
    <property type="project" value="InterPro"/>
</dbReference>
<keyword evidence="8" id="KW-1185">Reference proteome</keyword>
<dbReference type="Pfam" id="PF04138">
    <property type="entry name" value="GtrA_DPMS_TM"/>
    <property type="match status" value="1"/>
</dbReference>
<evidence type="ECO:0000256" key="5">
    <source>
        <dbReference type="SAM" id="Phobius"/>
    </source>
</evidence>
<keyword evidence="3 5" id="KW-1133">Transmembrane helix</keyword>
<keyword evidence="2 5" id="KW-0812">Transmembrane</keyword>
<dbReference type="Proteomes" id="UP000233786">
    <property type="component" value="Unassembled WGS sequence"/>
</dbReference>
<gene>
    <name evidence="7" type="ORF">A8926_7470</name>
</gene>
<feature type="transmembrane region" description="Helical" evidence="5">
    <location>
        <begin position="48"/>
        <end position="70"/>
    </location>
</feature>
<dbReference type="RefSeq" id="WP_083821587.1">
    <property type="nucleotide sequence ID" value="NZ_CP061007.1"/>
</dbReference>